<evidence type="ECO:0000313" key="3">
    <source>
        <dbReference type="Proteomes" id="UP000628840"/>
    </source>
</evidence>
<dbReference type="InterPro" id="IPR005135">
    <property type="entry name" value="Endo/exonuclease/phosphatase"/>
</dbReference>
<dbReference type="SUPFAM" id="SSF56219">
    <property type="entry name" value="DNase I-like"/>
    <property type="match status" value="1"/>
</dbReference>
<evidence type="ECO:0000313" key="2">
    <source>
        <dbReference type="EMBL" id="GGL43155.1"/>
    </source>
</evidence>
<dbReference type="Proteomes" id="UP000628840">
    <property type="component" value="Unassembled WGS sequence"/>
</dbReference>
<organism evidence="2 3">
    <name type="scientific">Halarchaeum grantii</name>
    <dbReference type="NCBI Taxonomy" id="1193105"/>
    <lineage>
        <taxon>Archaea</taxon>
        <taxon>Methanobacteriati</taxon>
        <taxon>Methanobacteriota</taxon>
        <taxon>Stenosarchaea group</taxon>
        <taxon>Halobacteria</taxon>
        <taxon>Halobacteriales</taxon>
        <taxon>Halobacteriaceae</taxon>
    </lineage>
</organism>
<dbReference type="GO" id="GO:0004519">
    <property type="term" value="F:endonuclease activity"/>
    <property type="evidence" value="ECO:0007669"/>
    <property type="project" value="UniProtKB-KW"/>
</dbReference>
<dbReference type="Pfam" id="PF03372">
    <property type="entry name" value="Exo_endo_phos"/>
    <property type="match status" value="1"/>
</dbReference>
<keyword evidence="2" id="KW-0255">Endonuclease</keyword>
<name>A0A830F672_9EURY</name>
<evidence type="ECO:0000259" key="1">
    <source>
        <dbReference type="Pfam" id="PF03372"/>
    </source>
</evidence>
<keyword evidence="2" id="KW-0540">Nuclease</keyword>
<dbReference type="Gene3D" id="3.60.10.10">
    <property type="entry name" value="Endonuclease/exonuclease/phosphatase"/>
    <property type="match status" value="1"/>
</dbReference>
<dbReference type="AlphaFoldDB" id="A0A830F672"/>
<keyword evidence="3" id="KW-1185">Reference proteome</keyword>
<sequence length="233" mass="26759">MVRLATWNCNMAFRKKQDAILAWDPDVLVVPECEDPERVGEWSEFTDWRWTGEDEHKGLAVFTRNDVTIDGVASGQTESRHVLPVEIDGAPDIFAIWAMNAEHDPKRRYIAQLYTALIEYATFLEGDTVVAGDYNWNHQWDDSPNGPLYGTLEDVVARLHDMGLESAYHRLRDVTYGAEPDPTFFMHKKRDRGYHIDYVFSNRGRLNGAEIRIGDYDEWVDASDHVPLLVDLA</sequence>
<feature type="domain" description="Endonuclease/exonuclease/phosphatase" evidence="1">
    <location>
        <begin position="5"/>
        <end position="225"/>
    </location>
</feature>
<dbReference type="InterPro" id="IPR036691">
    <property type="entry name" value="Endo/exonu/phosph_ase_sf"/>
</dbReference>
<reference evidence="2 3" key="1">
    <citation type="journal article" date="2019" name="Int. J. Syst. Evol. Microbiol.">
        <title>The Global Catalogue of Microorganisms (GCM) 10K type strain sequencing project: providing services to taxonomists for standard genome sequencing and annotation.</title>
        <authorList>
            <consortium name="The Broad Institute Genomics Platform"/>
            <consortium name="The Broad Institute Genome Sequencing Center for Infectious Disease"/>
            <person name="Wu L."/>
            <person name="Ma J."/>
        </authorList>
    </citation>
    <scope>NUCLEOTIDE SEQUENCE [LARGE SCALE GENOMIC DNA]</scope>
    <source>
        <strain evidence="2 3">JCM 19585</strain>
    </source>
</reference>
<protein>
    <submittedName>
        <fullName evidence="2">Endonuclease/exonuclease/phosphatase family protein</fullName>
    </submittedName>
</protein>
<gene>
    <name evidence="2" type="ORF">GCM10009037_28270</name>
</gene>
<comment type="caution">
    <text evidence="2">The sequence shown here is derived from an EMBL/GenBank/DDBJ whole genome shotgun (WGS) entry which is preliminary data.</text>
</comment>
<dbReference type="RefSeq" id="WP_326838478.1">
    <property type="nucleotide sequence ID" value="NZ_BMPF01000006.1"/>
</dbReference>
<proteinExistence type="predicted"/>
<keyword evidence="2" id="KW-0378">Hydrolase</keyword>
<dbReference type="GO" id="GO:0004527">
    <property type="term" value="F:exonuclease activity"/>
    <property type="evidence" value="ECO:0007669"/>
    <property type="project" value="UniProtKB-KW"/>
</dbReference>
<dbReference type="EMBL" id="BMPF01000006">
    <property type="protein sequence ID" value="GGL43155.1"/>
    <property type="molecule type" value="Genomic_DNA"/>
</dbReference>
<accession>A0A830F672</accession>